<name>A0A4R4FF08_9FIRM</name>
<dbReference type="PANTHER" id="PTHR30126">
    <property type="entry name" value="HTH-TYPE TRANSCRIPTIONAL REGULATOR"/>
    <property type="match status" value="1"/>
</dbReference>
<dbReference type="Gene3D" id="3.40.190.290">
    <property type="match status" value="1"/>
</dbReference>
<evidence type="ECO:0000256" key="2">
    <source>
        <dbReference type="ARBA" id="ARBA00023015"/>
    </source>
</evidence>
<dbReference type="InterPro" id="IPR005119">
    <property type="entry name" value="LysR_subst-bd"/>
</dbReference>
<dbReference type="AlphaFoldDB" id="A0A4R4FF08"/>
<keyword evidence="2" id="KW-0805">Transcription regulation</keyword>
<organism evidence="6 7">
    <name type="scientific">Extibacter muris</name>
    <dbReference type="NCBI Taxonomy" id="1796622"/>
    <lineage>
        <taxon>Bacteria</taxon>
        <taxon>Bacillati</taxon>
        <taxon>Bacillota</taxon>
        <taxon>Clostridia</taxon>
        <taxon>Lachnospirales</taxon>
        <taxon>Lachnospiraceae</taxon>
        <taxon>Extibacter</taxon>
    </lineage>
</organism>
<dbReference type="GO" id="GO:0003700">
    <property type="term" value="F:DNA-binding transcription factor activity"/>
    <property type="evidence" value="ECO:0007669"/>
    <property type="project" value="InterPro"/>
</dbReference>
<dbReference type="InterPro" id="IPR036390">
    <property type="entry name" value="WH_DNA-bd_sf"/>
</dbReference>
<accession>A0A4R4FF08</accession>
<evidence type="ECO:0000313" key="6">
    <source>
        <dbReference type="EMBL" id="TDA21286.1"/>
    </source>
</evidence>
<evidence type="ECO:0000256" key="3">
    <source>
        <dbReference type="ARBA" id="ARBA00023125"/>
    </source>
</evidence>
<evidence type="ECO:0000256" key="1">
    <source>
        <dbReference type="ARBA" id="ARBA00009437"/>
    </source>
</evidence>
<dbReference type="PRINTS" id="PR00039">
    <property type="entry name" value="HTHLYSR"/>
</dbReference>
<dbReference type="RefSeq" id="WP_132278089.1">
    <property type="nucleotide sequence ID" value="NZ_JAOBST010000026.1"/>
</dbReference>
<evidence type="ECO:0000256" key="4">
    <source>
        <dbReference type="ARBA" id="ARBA00023163"/>
    </source>
</evidence>
<keyword evidence="4" id="KW-0804">Transcription</keyword>
<comment type="similarity">
    <text evidence="1">Belongs to the LysR transcriptional regulatory family.</text>
</comment>
<protein>
    <submittedName>
        <fullName evidence="6">LysR family transcriptional regulator</fullName>
    </submittedName>
</protein>
<dbReference type="PANTHER" id="PTHR30126:SF40">
    <property type="entry name" value="HTH-TYPE TRANSCRIPTIONAL REGULATOR GLTR"/>
    <property type="match status" value="1"/>
</dbReference>
<keyword evidence="3" id="KW-0238">DNA-binding</keyword>
<dbReference type="SUPFAM" id="SSF53850">
    <property type="entry name" value="Periplasmic binding protein-like II"/>
    <property type="match status" value="1"/>
</dbReference>
<dbReference type="Pfam" id="PF03466">
    <property type="entry name" value="LysR_substrate"/>
    <property type="match status" value="1"/>
</dbReference>
<evidence type="ECO:0000259" key="5">
    <source>
        <dbReference type="PROSITE" id="PS50931"/>
    </source>
</evidence>
<gene>
    <name evidence="6" type="ORF">E1963_11445</name>
</gene>
<feature type="domain" description="HTH lysR-type" evidence="5">
    <location>
        <begin position="1"/>
        <end position="60"/>
    </location>
</feature>
<dbReference type="EMBL" id="SMMX01000009">
    <property type="protein sequence ID" value="TDA21286.1"/>
    <property type="molecule type" value="Genomic_DNA"/>
</dbReference>
<dbReference type="SUPFAM" id="SSF46785">
    <property type="entry name" value="Winged helix' DNA-binding domain"/>
    <property type="match status" value="1"/>
</dbReference>
<reference evidence="6 7" key="1">
    <citation type="journal article" date="2016" name="Nat. Microbiol.">
        <title>The Mouse Intestinal Bacterial Collection (miBC) provides host-specific insight into cultured diversity and functional potential of the gut microbiota.</title>
        <authorList>
            <person name="Lagkouvardos I."/>
            <person name="Pukall R."/>
            <person name="Abt B."/>
            <person name="Foesel B.U."/>
            <person name="Meier-Kolthoff J.P."/>
            <person name="Kumar N."/>
            <person name="Bresciani A."/>
            <person name="Martinez I."/>
            <person name="Just S."/>
            <person name="Ziegler C."/>
            <person name="Brugiroux S."/>
            <person name="Garzetti D."/>
            <person name="Wenning M."/>
            <person name="Bui T.P."/>
            <person name="Wang J."/>
            <person name="Hugenholtz F."/>
            <person name="Plugge C.M."/>
            <person name="Peterson D.A."/>
            <person name="Hornef M.W."/>
            <person name="Baines J.F."/>
            <person name="Smidt H."/>
            <person name="Walter J."/>
            <person name="Kristiansen K."/>
            <person name="Nielsen H.B."/>
            <person name="Haller D."/>
            <person name="Overmann J."/>
            <person name="Stecher B."/>
            <person name="Clavel T."/>
        </authorList>
    </citation>
    <scope>NUCLEOTIDE SEQUENCE [LARGE SCALE GENOMIC DNA]</scope>
    <source>
        <strain evidence="6 7">DSM 28560</strain>
    </source>
</reference>
<dbReference type="PROSITE" id="PS50931">
    <property type="entry name" value="HTH_LYSR"/>
    <property type="match status" value="1"/>
</dbReference>
<keyword evidence="7" id="KW-1185">Reference proteome</keyword>
<dbReference type="CDD" id="cd05466">
    <property type="entry name" value="PBP2_LTTR_substrate"/>
    <property type="match status" value="1"/>
</dbReference>
<evidence type="ECO:0000313" key="7">
    <source>
        <dbReference type="Proteomes" id="UP000295710"/>
    </source>
</evidence>
<dbReference type="GO" id="GO:0000976">
    <property type="term" value="F:transcription cis-regulatory region binding"/>
    <property type="evidence" value="ECO:0007669"/>
    <property type="project" value="TreeGrafter"/>
</dbReference>
<dbReference type="InterPro" id="IPR036388">
    <property type="entry name" value="WH-like_DNA-bd_sf"/>
</dbReference>
<comment type="caution">
    <text evidence="6">The sequence shown here is derived from an EMBL/GenBank/DDBJ whole genome shotgun (WGS) entry which is preliminary data.</text>
</comment>
<dbReference type="Proteomes" id="UP000295710">
    <property type="component" value="Unassembled WGS sequence"/>
</dbReference>
<dbReference type="InterPro" id="IPR000847">
    <property type="entry name" value="LysR_HTH_N"/>
</dbReference>
<dbReference type="Pfam" id="PF00126">
    <property type="entry name" value="HTH_1"/>
    <property type="match status" value="1"/>
</dbReference>
<sequence length="303" mass="35998">MNLSEIETFLMIVKTKNITKTAENLFLSQPTVSHRLKSLENELEVKLIARKKGYKQIELTTQGEEFIPIAERWVSIWQEMQRLKDSQEKLYLTIACTDTLNSAILFDLYRDMLDEEEQIMNLHIKTHYSYEVYGLLERHDIDLGFVYHHLQFKNIVAEPVLKEKMYLVQAEETELKKPVIHTDELDLEREIFVSWEANYQIWHDEWVSKGERPRIQVDTFELLFHLLAKEQMWAIAPISVVDRIRSLRPVYVSEIGNQIQPPERVTYKIKHKYPNEAALKAVQVFEDRLDRYLQGRDWGYVGQ</sequence>
<proteinExistence type="inferred from homology"/>
<dbReference type="Gene3D" id="1.10.10.10">
    <property type="entry name" value="Winged helix-like DNA-binding domain superfamily/Winged helix DNA-binding domain"/>
    <property type="match status" value="1"/>
</dbReference>